<name>A0A538U660_UNCEI</name>
<organism evidence="1 2">
    <name type="scientific">Eiseniibacteriota bacterium</name>
    <dbReference type="NCBI Taxonomy" id="2212470"/>
    <lineage>
        <taxon>Bacteria</taxon>
        <taxon>Candidatus Eiseniibacteriota</taxon>
    </lineage>
</organism>
<dbReference type="GO" id="GO:0052689">
    <property type="term" value="F:carboxylic ester hydrolase activity"/>
    <property type="evidence" value="ECO:0007669"/>
    <property type="project" value="TreeGrafter"/>
</dbReference>
<dbReference type="AlphaFoldDB" id="A0A538U660"/>
<dbReference type="EMBL" id="VBPB01000166">
    <property type="protein sequence ID" value="TMQ71380.1"/>
    <property type="molecule type" value="Genomic_DNA"/>
</dbReference>
<dbReference type="InterPro" id="IPR053145">
    <property type="entry name" value="AB_hydrolase_Est10"/>
</dbReference>
<sequence>MQASRELVTQQMSGLTDDERRAVGDIDSLTIAATRPLLSPWFRFFMGYDPAPTLRKVRCPVLALNGSKDFQVPPQEDLAAIEAALKAGGNRHSSVKQLPGLNHLFQTAATGSITEYGTIEETIAPVALDAMSDWITAQVTARR</sequence>
<comment type="caution">
    <text evidence="1">The sequence shown here is derived from an EMBL/GenBank/DDBJ whole genome shotgun (WGS) entry which is preliminary data.</text>
</comment>
<dbReference type="SUPFAM" id="SSF53474">
    <property type="entry name" value="alpha/beta-Hydrolases"/>
    <property type="match status" value="1"/>
</dbReference>
<dbReference type="Proteomes" id="UP000319771">
    <property type="component" value="Unassembled WGS sequence"/>
</dbReference>
<dbReference type="PANTHER" id="PTHR43265">
    <property type="entry name" value="ESTERASE ESTD"/>
    <property type="match status" value="1"/>
</dbReference>
<dbReference type="Gene3D" id="3.40.50.1820">
    <property type="entry name" value="alpha/beta hydrolase"/>
    <property type="match status" value="1"/>
</dbReference>
<evidence type="ECO:0000313" key="1">
    <source>
        <dbReference type="EMBL" id="TMQ71380.1"/>
    </source>
</evidence>
<accession>A0A538U660</accession>
<dbReference type="PANTHER" id="PTHR43265:SF1">
    <property type="entry name" value="ESTERASE ESTD"/>
    <property type="match status" value="1"/>
</dbReference>
<dbReference type="InterPro" id="IPR029058">
    <property type="entry name" value="AB_hydrolase_fold"/>
</dbReference>
<evidence type="ECO:0008006" key="3">
    <source>
        <dbReference type="Google" id="ProtNLM"/>
    </source>
</evidence>
<proteinExistence type="predicted"/>
<evidence type="ECO:0000313" key="2">
    <source>
        <dbReference type="Proteomes" id="UP000319771"/>
    </source>
</evidence>
<protein>
    <recommendedName>
        <fullName evidence="3">Peptidase S9 prolyl oligopeptidase catalytic domain-containing protein</fullName>
    </recommendedName>
</protein>
<reference evidence="1 2" key="1">
    <citation type="journal article" date="2019" name="Nat. Microbiol.">
        <title>Mediterranean grassland soil C-N compound turnover is dependent on rainfall and depth, and is mediated by genomically divergent microorganisms.</title>
        <authorList>
            <person name="Diamond S."/>
            <person name="Andeer P.F."/>
            <person name="Li Z."/>
            <person name="Crits-Christoph A."/>
            <person name="Burstein D."/>
            <person name="Anantharaman K."/>
            <person name="Lane K.R."/>
            <person name="Thomas B.C."/>
            <person name="Pan C."/>
            <person name="Northen T.R."/>
            <person name="Banfield J.F."/>
        </authorList>
    </citation>
    <scope>NUCLEOTIDE SEQUENCE [LARGE SCALE GENOMIC DNA]</scope>
    <source>
        <strain evidence="1">WS_11</strain>
    </source>
</reference>
<gene>
    <name evidence="1" type="ORF">E6K81_10230</name>
</gene>